<feature type="region of interest" description="Disordered" evidence="1">
    <location>
        <begin position="34"/>
        <end position="55"/>
    </location>
</feature>
<organism evidence="2 3">
    <name type="scientific">Pseudomarimonas arenosa</name>
    <dbReference type="NCBI Taxonomy" id="2774145"/>
    <lineage>
        <taxon>Bacteria</taxon>
        <taxon>Pseudomonadati</taxon>
        <taxon>Pseudomonadota</taxon>
        <taxon>Gammaproteobacteria</taxon>
        <taxon>Lysobacterales</taxon>
        <taxon>Lysobacteraceae</taxon>
        <taxon>Pseudomarimonas</taxon>
    </lineage>
</organism>
<keyword evidence="3" id="KW-1185">Reference proteome</keyword>
<evidence type="ECO:0000313" key="3">
    <source>
        <dbReference type="Proteomes" id="UP000613768"/>
    </source>
</evidence>
<comment type="caution">
    <text evidence="2">The sequence shown here is derived from an EMBL/GenBank/DDBJ whole genome shotgun (WGS) entry which is preliminary data.</text>
</comment>
<gene>
    <name evidence="2" type="ORF">IFO71_01625</name>
</gene>
<name>A0AAW3ZI80_9GAMM</name>
<dbReference type="Proteomes" id="UP000613768">
    <property type="component" value="Unassembled WGS sequence"/>
</dbReference>
<evidence type="ECO:0000256" key="1">
    <source>
        <dbReference type="SAM" id="MobiDB-lite"/>
    </source>
</evidence>
<dbReference type="RefSeq" id="WP_192027772.1">
    <property type="nucleotide sequence ID" value="NZ_JACYTR010000002.1"/>
</dbReference>
<protein>
    <submittedName>
        <fullName evidence="2">Uncharacterized protein</fullName>
    </submittedName>
</protein>
<evidence type="ECO:0000313" key="2">
    <source>
        <dbReference type="EMBL" id="MBD8524429.1"/>
    </source>
</evidence>
<accession>A0AAW3ZI80</accession>
<sequence>MREELAKWRGEQAVESFGELGDAVADIERIMQSNKPDAVKAPNTKTPARHWNYPS</sequence>
<proteinExistence type="predicted"/>
<reference evidence="2 3" key="1">
    <citation type="submission" date="2020-09" db="EMBL/GenBank/DDBJ databases">
        <title>Pseudoxanthomonas sp. CAU 1598 isolated from sand of Yaerae Beach.</title>
        <authorList>
            <person name="Kim W."/>
        </authorList>
    </citation>
    <scope>NUCLEOTIDE SEQUENCE [LARGE SCALE GENOMIC DNA]</scope>
    <source>
        <strain evidence="2 3">CAU 1598</strain>
    </source>
</reference>
<dbReference type="AlphaFoldDB" id="A0AAW3ZI80"/>
<dbReference type="EMBL" id="JACYTR010000002">
    <property type="protein sequence ID" value="MBD8524429.1"/>
    <property type="molecule type" value="Genomic_DNA"/>
</dbReference>